<evidence type="ECO:0000256" key="2">
    <source>
        <dbReference type="ARBA" id="ARBA00001936"/>
    </source>
</evidence>
<evidence type="ECO:0000256" key="9">
    <source>
        <dbReference type="ARBA" id="ARBA00022679"/>
    </source>
</evidence>
<dbReference type="AlphaFoldDB" id="J1HKQ5"/>
<accession>J1HKQ5</accession>
<evidence type="ECO:0000256" key="1">
    <source>
        <dbReference type="ARBA" id="ARBA00000958"/>
    </source>
</evidence>
<feature type="region of interest" description="Disordered" evidence="18">
    <location>
        <begin position="1"/>
        <end position="23"/>
    </location>
</feature>
<keyword evidence="12" id="KW-0443">Lipid metabolism</keyword>
<keyword evidence="13 19" id="KW-0472">Membrane</keyword>
<evidence type="ECO:0000256" key="18">
    <source>
        <dbReference type="SAM" id="MobiDB-lite"/>
    </source>
</evidence>
<evidence type="ECO:0000256" key="12">
    <source>
        <dbReference type="ARBA" id="ARBA00023098"/>
    </source>
</evidence>
<comment type="caution">
    <text evidence="20">The sequence shown here is derived from an EMBL/GenBank/DDBJ whole genome shotgun (WGS) entry which is preliminary data.</text>
</comment>
<comment type="catalytic activity">
    <reaction evidence="1">
        <text>a CDP-1,2-diacyl-sn-glycerol + choline = a 1,2-diacyl-sn-glycero-3-phosphocholine + CMP + H(+)</text>
        <dbReference type="Rhea" id="RHEA:14597"/>
        <dbReference type="ChEBI" id="CHEBI:15354"/>
        <dbReference type="ChEBI" id="CHEBI:15378"/>
        <dbReference type="ChEBI" id="CHEBI:57643"/>
        <dbReference type="ChEBI" id="CHEBI:58332"/>
        <dbReference type="ChEBI" id="CHEBI:60377"/>
        <dbReference type="EC" id="2.7.8.24"/>
    </reaction>
</comment>
<dbReference type="GO" id="GO:0005886">
    <property type="term" value="C:plasma membrane"/>
    <property type="evidence" value="ECO:0007669"/>
    <property type="project" value="UniProtKB-SubCell"/>
</dbReference>
<feature type="transmembrane region" description="Helical" evidence="19">
    <location>
        <begin position="102"/>
        <end position="120"/>
    </location>
</feature>
<evidence type="ECO:0000256" key="4">
    <source>
        <dbReference type="ARBA" id="ARBA00013195"/>
    </source>
</evidence>
<comment type="cofactor">
    <cofactor evidence="2">
        <name>Mn(2+)</name>
        <dbReference type="ChEBI" id="CHEBI:29035"/>
    </cofactor>
</comment>
<keyword evidence="14" id="KW-0594">Phospholipid biosynthesis</keyword>
<evidence type="ECO:0000256" key="3">
    <source>
        <dbReference type="ARBA" id="ARBA00004429"/>
    </source>
</evidence>
<protein>
    <recommendedName>
        <fullName evidence="5">Phosphatidylcholine synthase</fullName>
        <ecNumber evidence="4">2.7.8.24</ecNumber>
    </recommendedName>
    <alternativeName>
        <fullName evidence="17">CDP-diglyceride-choline O-phosphatidyltransferase</fullName>
    </alternativeName>
</protein>
<name>J1HKQ5_9ACTO</name>
<dbReference type="GO" id="GO:0050520">
    <property type="term" value="F:phosphatidylcholine synthase activity"/>
    <property type="evidence" value="ECO:0007669"/>
    <property type="project" value="UniProtKB-EC"/>
</dbReference>
<evidence type="ECO:0000256" key="5">
    <source>
        <dbReference type="ARBA" id="ARBA00015623"/>
    </source>
</evidence>
<keyword evidence="16" id="KW-1208">Phospholipid metabolism</keyword>
<dbReference type="Proteomes" id="UP000002941">
    <property type="component" value="Unassembled WGS sequence"/>
</dbReference>
<dbReference type="EC" id="2.7.8.24" evidence="4"/>
<dbReference type="eggNOG" id="COG1183">
    <property type="taxonomic scope" value="Bacteria"/>
</dbReference>
<proteinExistence type="predicted"/>
<dbReference type="Gene3D" id="1.20.120.1760">
    <property type="match status" value="1"/>
</dbReference>
<keyword evidence="21" id="KW-1185">Reference proteome</keyword>
<evidence type="ECO:0000256" key="17">
    <source>
        <dbReference type="ARBA" id="ARBA00033321"/>
    </source>
</evidence>
<evidence type="ECO:0000256" key="11">
    <source>
        <dbReference type="ARBA" id="ARBA00022989"/>
    </source>
</evidence>
<dbReference type="OrthoDB" id="350520at2"/>
<feature type="transmembrane region" description="Helical" evidence="19">
    <location>
        <begin position="63"/>
        <end position="81"/>
    </location>
</feature>
<evidence type="ECO:0000256" key="19">
    <source>
        <dbReference type="SAM" id="Phobius"/>
    </source>
</evidence>
<evidence type="ECO:0000256" key="14">
    <source>
        <dbReference type="ARBA" id="ARBA00023209"/>
    </source>
</evidence>
<dbReference type="PIRSF" id="PIRSF000851">
    <property type="entry name" value="PcS"/>
    <property type="match status" value="1"/>
</dbReference>
<dbReference type="InterPro" id="IPR000462">
    <property type="entry name" value="CDP-OH_P_trans"/>
</dbReference>
<sequence length="274" mass="29683">MIVPPIPPTPAESVSVSSESPSGPPAEARMSRLLAWAVHAFTMSGLVFATLAVLSMVHNEIGWMWVWLAIALVIDGIDGTFARSARVKEVIPWFDGSVVDIVIDYLTWTFIPALFMYLWVPMGPKPVASTLLVVILVSAMFCYANEGEKSNDNYFVGFPAAWNIVAVMVWVLQTPAWINIAATILMTILTLVPTHYVHPVRVKRFRALNVTAVGVWIAATAWLLVVHPVRPQVAAVLSVGSGLWLVGVGVLRSVQGEAPQSPQSSQSSEASAKP</sequence>
<reference evidence="20 21" key="1">
    <citation type="submission" date="2012-05" db="EMBL/GenBank/DDBJ databases">
        <authorList>
            <person name="Harkins D.M."/>
            <person name="Madupu R."/>
            <person name="Durkin A.S."/>
            <person name="Torralba M."/>
            <person name="Methe B."/>
            <person name="Sutton G.G."/>
            <person name="Nelson K.E."/>
        </authorList>
    </citation>
    <scope>NUCLEOTIDE SEQUENCE [LARGE SCALE GENOMIC DNA]</scope>
    <source>
        <strain evidence="20 21">F0489</strain>
    </source>
</reference>
<keyword evidence="7" id="KW-0444">Lipid biosynthesis</keyword>
<keyword evidence="11 19" id="KW-1133">Transmembrane helix</keyword>
<evidence type="ECO:0000256" key="16">
    <source>
        <dbReference type="ARBA" id="ARBA00023264"/>
    </source>
</evidence>
<gene>
    <name evidence="20" type="ORF">HMPREF1318_1952</name>
</gene>
<feature type="transmembrane region" description="Helical" evidence="19">
    <location>
        <begin position="153"/>
        <end position="171"/>
    </location>
</feature>
<feature type="compositionally biased region" description="Pro residues" evidence="18">
    <location>
        <begin position="1"/>
        <end position="10"/>
    </location>
</feature>
<feature type="compositionally biased region" description="Low complexity" evidence="18">
    <location>
        <begin position="11"/>
        <end position="23"/>
    </location>
</feature>
<dbReference type="RefSeq" id="WP_008730566.1">
    <property type="nucleotide sequence ID" value="NZ_AKFT01000057.1"/>
</dbReference>
<dbReference type="Pfam" id="PF01066">
    <property type="entry name" value="CDP-OH_P_transf"/>
    <property type="match status" value="1"/>
</dbReference>
<evidence type="ECO:0000256" key="7">
    <source>
        <dbReference type="ARBA" id="ARBA00022516"/>
    </source>
</evidence>
<evidence type="ECO:0000256" key="6">
    <source>
        <dbReference type="ARBA" id="ARBA00022475"/>
    </source>
</evidence>
<evidence type="ECO:0000256" key="15">
    <source>
        <dbReference type="ARBA" id="ARBA00023211"/>
    </source>
</evidence>
<feature type="transmembrane region" description="Helical" evidence="19">
    <location>
        <begin position="233"/>
        <end position="251"/>
    </location>
</feature>
<evidence type="ECO:0000313" key="21">
    <source>
        <dbReference type="Proteomes" id="UP000002941"/>
    </source>
</evidence>
<evidence type="ECO:0000256" key="10">
    <source>
        <dbReference type="ARBA" id="ARBA00022692"/>
    </source>
</evidence>
<dbReference type="PATRIC" id="fig|1125718.3.peg.832"/>
<keyword evidence="15" id="KW-0464">Manganese</keyword>
<feature type="transmembrane region" description="Helical" evidence="19">
    <location>
        <begin position="126"/>
        <end position="144"/>
    </location>
</feature>
<keyword evidence="10 19" id="KW-0812">Transmembrane</keyword>
<dbReference type="InterPro" id="IPR043130">
    <property type="entry name" value="CDP-OH_PTrfase_TM_dom"/>
</dbReference>
<feature type="transmembrane region" description="Helical" evidence="19">
    <location>
        <begin position="33"/>
        <end position="57"/>
    </location>
</feature>
<keyword evidence="8" id="KW-0997">Cell inner membrane</keyword>
<organism evidence="20 21">
    <name type="scientific">Actinomyces massiliensis F0489</name>
    <dbReference type="NCBI Taxonomy" id="1125718"/>
    <lineage>
        <taxon>Bacteria</taxon>
        <taxon>Bacillati</taxon>
        <taxon>Actinomycetota</taxon>
        <taxon>Actinomycetes</taxon>
        <taxon>Actinomycetales</taxon>
        <taxon>Actinomycetaceae</taxon>
        <taxon>Actinomyces</taxon>
    </lineage>
</organism>
<feature type="transmembrane region" description="Helical" evidence="19">
    <location>
        <begin position="177"/>
        <end position="196"/>
    </location>
</feature>
<dbReference type="EMBL" id="AKFT01000057">
    <property type="protein sequence ID" value="EJF46550.1"/>
    <property type="molecule type" value="Genomic_DNA"/>
</dbReference>
<evidence type="ECO:0000313" key="20">
    <source>
        <dbReference type="EMBL" id="EJF46550.1"/>
    </source>
</evidence>
<keyword evidence="9" id="KW-0808">Transferase</keyword>
<feature type="transmembrane region" description="Helical" evidence="19">
    <location>
        <begin position="208"/>
        <end position="227"/>
    </location>
</feature>
<dbReference type="GO" id="GO:0008654">
    <property type="term" value="P:phospholipid biosynthetic process"/>
    <property type="evidence" value="ECO:0007669"/>
    <property type="project" value="UniProtKB-KW"/>
</dbReference>
<dbReference type="InterPro" id="IPR026027">
    <property type="entry name" value="PcS"/>
</dbReference>
<comment type="subcellular location">
    <subcellularLocation>
        <location evidence="3">Cell inner membrane</location>
        <topology evidence="3">Multi-pass membrane protein</topology>
    </subcellularLocation>
</comment>
<keyword evidence="6" id="KW-1003">Cell membrane</keyword>
<evidence type="ECO:0000256" key="13">
    <source>
        <dbReference type="ARBA" id="ARBA00023136"/>
    </source>
</evidence>
<evidence type="ECO:0000256" key="8">
    <source>
        <dbReference type="ARBA" id="ARBA00022519"/>
    </source>
</evidence>